<protein>
    <recommendedName>
        <fullName evidence="1">Protein kinase domain-containing protein</fullName>
    </recommendedName>
</protein>
<name>A0A4Y9XR84_9APHY</name>
<dbReference type="SUPFAM" id="SSF56112">
    <property type="entry name" value="Protein kinase-like (PK-like)"/>
    <property type="match status" value="1"/>
</dbReference>
<dbReference type="InterPro" id="IPR011009">
    <property type="entry name" value="Kinase-like_dom_sf"/>
</dbReference>
<dbReference type="Proteomes" id="UP000298390">
    <property type="component" value="Unassembled WGS sequence"/>
</dbReference>
<organism evidence="2 3">
    <name type="scientific">Rhodofomes roseus</name>
    <dbReference type="NCBI Taxonomy" id="34475"/>
    <lineage>
        <taxon>Eukaryota</taxon>
        <taxon>Fungi</taxon>
        <taxon>Dikarya</taxon>
        <taxon>Basidiomycota</taxon>
        <taxon>Agaricomycotina</taxon>
        <taxon>Agaricomycetes</taxon>
        <taxon>Polyporales</taxon>
        <taxon>Rhodofomes</taxon>
    </lineage>
</organism>
<dbReference type="InterPro" id="IPR000719">
    <property type="entry name" value="Prot_kinase_dom"/>
</dbReference>
<dbReference type="EMBL" id="SEKV01001005">
    <property type="protein sequence ID" value="TFY52288.1"/>
    <property type="molecule type" value="Genomic_DNA"/>
</dbReference>
<dbReference type="InterPro" id="IPR001245">
    <property type="entry name" value="Ser-Thr/Tyr_kinase_cat_dom"/>
</dbReference>
<dbReference type="Gene3D" id="1.10.510.10">
    <property type="entry name" value="Transferase(Phosphotransferase) domain 1"/>
    <property type="match status" value="1"/>
</dbReference>
<comment type="caution">
    <text evidence="2">The sequence shown here is derived from an EMBL/GenBank/DDBJ whole genome shotgun (WGS) entry which is preliminary data.</text>
</comment>
<feature type="domain" description="Protein kinase" evidence="1">
    <location>
        <begin position="181"/>
        <end position="457"/>
    </location>
</feature>
<dbReference type="PROSITE" id="PS00108">
    <property type="entry name" value="PROTEIN_KINASE_ST"/>
    <property type="match status" value="1"/>
</dbReference>
<dbReference type="InterPro" id="IPR008271">
    <property type="entry name" value="Ser/Thr_kinase_AS"/>
</dbReference>
<proteinExistence type="predicted"/>
<accession>A0A4Y9XR84</accession>
<dbReference type="Pfam" id="PF07714">
    <property type="entry name" value="PK_Tyr_Ser-Thr"/>
    <property type="match status" value="1"/>
</dbReference>
<dbReference type="PANTHER" id="PTHR44329:SF214">
    <property type="entry name" value="PROTEIN KINASE DOMAIN-CONTAINING PROTEIN"/>
    <property type="match status" value="1"/>
</dbReference>
<evidence type="ECO:0000313" key="3">
    <source>
        <dbReference type="Proteomes" id="UP000298390"/>
    </source>
</evidence>
<evidence type="ECO:0000259" key="1">
    <source>
        <dbReference type="PROSITE" id="PS50011"/>
    </source>
</evidence>
<sequence length="696" mass="77118">MSPPSNASAAVERMALYQESARMLVTLASRCPFADPGPSSPAAREWADSLHAYLDALGSWDVISSLVRWKEIEAGLVTLYRACPFLPVCEREPEWRPDMIETVNAVIDVVSTKNSVKMLLELAREDVFAVIDLLYEVLDNHIRLSIAPRLANRVSDALRRICAKYEWLPGACIVPAGRLTLLGDSAVDCGGYSDVWHATHYADGRSTTVALKVFRVYAKDKLQRVRKKFCQEAILWLRLRHKNIVPLLGADMTLFPVCLVSVWMEYGNISGFLKQYPDEDRLRLLIDVAEGLAYLHSESMVHGDLKCANILINDERQACIGDFGLSAVTHDPDTIMSITPSPNAVGTLRWTAPEILDPETFGLEHAVASLETDVYSFGMVMWETFSGHTPYEEYRYDATAQWKILLGVRPGRPTHAMALGLSDLVWDLIQRCWVPDRHMRPTADTILHELKAAHQLMQLQQRTERSDEPYRAHGRASLLSRMRTSERGATLRPLRKPSSLASSRTLTPLGIVPSKGGLASATVAQEMVSAVFSRAPSMAEADTPRLSTRARLRAEGSERTLVGVSAESTDTVKAGAGQLSPLLVTDASAPIPFVRSPVSITTLSTGFHRQSTSSDCPTPQLTWGSTSLPMHVTNDRLYARRGYSAPEAEVNQTFAGMMPEQGPSKQSLHRLEIQRELSGNRNNSWVHDWAYVGGGW</sequence>
<dbReference type="InterPro" id="IPR051681">
    <property type="entry name" value="Ser/Thr_Kinases-Pseudokinases"/>
</dbReference>
<evidence type="ECO:0000313" key="2">
    <source>
        <dbReference type="EMBL" id="TFY52288.1"/>
    </source>
</evidence>
<gene>
    <name evidence="2" type="ORF">EVJ58_g10104</name>
</gene>
<dbReference type="PANTHER" id="PTHR44329">
    <property type="entry name" value="SERINE/THREONINE-PROTEIN KINASE TNNI3K-RELATED"/>
    <property type="match status" value="1"/>
</dbReference>
<dbReference type="PROSITE" id="PS50011">
    <property type="entry name" value="PROTEIN_KINASE_DOM"/>
    <property type="match status" value="1"/>
</dbReference>
<dbReference type="GO" id="GO:0005524">
    <property type="term" value="F:ATP binding"/>
    <property type="evidence" value="ECO:0007669"/>
    <property type="project" value="InterPro"/>
</dbReference>
<dbReference type="SMART" id="SM00220">
    <property type="entry name" value="S_TKc"/>
    <property type="match status" value="1"/>
</dbReference>
<dbReference type="GO" id="GO:0004674">
    <property type="term" value="F:protein serine/threonine kinase activity"/>
    <property type="evidence" value="ECO:0007669"/>
    <property type="project" value="TreeGrafter"/>
</dbReference>
<dbReference type="AlphaFoldDB" id="A0A4Y9XR84"/>
<dbReference type="STRING" id="34475.A0A4Y9XR84"/>
<reference evidence="2 3" key="1">
    <citation type="submission" date="2019-01" db="EMBL/GenBank/DDBJ databases">
        <title>Genome sequencing of the rare red list fungi Fomitopsis rosea.</title>
        <authorList>
            <person name="Buettner E."/>
            <person name="Kellner H."/>
        </authorList>
    </citation>
    <scope>NUCLEOTIDE SEQUENCE [LARGE SCALE GENOMIC DNA]</scope>
    <source>
        <strain evidence="2 3">DSM 105464</strain>
    </source>
</reference>